<evidence type="ECO:0000256" key="7">
    <source>
        <dbReference type="ARBA" id="ARBA00040047"/>
    </source>
</evidence>
<keyword evidence="4" id="KW-0931">ER-Golgi transport</keyword>
<dbReference type="SUPFAM" id="SSF48452">
    <property type="entry name" value="TPR-like"/>
    <property type="match status" value="1"/>
</dbReference>
<evidence type="ECO:0000256" key="8">
    <source>
        <dbReference type="ARBA" id="ARBA00042485"/>
    </source>
</evidence>
<dbReference type="EMBL" id="JAPWTJ010002175">
    <property type="protein sequence ID" value="KAJ8967569.1"/>
    <property type="molecule type" value="Genomic_DNA"/>
</dbReference>
<feature type="compositionally biased region" description="Polar residues" evidence="9">
    <location>
        <begin position="319"/>
        <end position="340"/>
    </location>
</feature>
<organism evidence="10 11">
    <name type="scientific">Molorchus minor</name>
    <dbReference type="NCBI Taxonomy" id="1323400"/>
    <lineage>
        <taxon>Eukaryota</taxon>
        <taxon>Metazoa</taxon>
        <taxon>Ecdysozoa</taxon>
        <taxon>Arthropoda</taxon>
        <taxon>Hexapoda</taxon>
        <taxon>Insecta</taxon>
        <taxon>Pterygota</taxon>
        <taxon>Neoptera</taxon>
        <taxon>Endopterygota</taxon>
        <taxon>Coleoptera</taxon>
        <taxon>Polyphaga</taxon>
        <taxon>Cucujiformia</taxon>
        <taxon>Chrysomeloidea</taxon>
        <taxon>Cerambycidae</taxon>
        <taxon>Lamiinae</taxon>
        <taxon>Monochamini</taxon>
        <taxon>Molorchus</taxon>
    </lineage>
</organism>
<proteinExistence type="inferred from homology"/>
<sequence length="378" mass="42314">MSTDKKINEGLEHVRNAEKSLKTSLLKWRPDHENAADEYNKAGSYCENTIFLPASEMSSPFEQCKDCLLKAIECHKQNRAILLIIFLYCILNHWSRLFYAAKALDQCILVCKELGDLREIANYAERAANMYQSHGSAESAAASLDKAAKILESQHPTEALKLFQHAAEISMIQDSSRQAAEYTSKVARLHVKLQQYDLAADAIRRELGLHQQNESYQAAGRLTVALVLVQLARGDVVAAEKAFKEWGNYCEGPEVQTLEMLLQAYDEEDPENAKRALNSSFIKHMDVEYAILARDMHLPEGMPAPSVATVRENAAPSYESPNIQVDNDTSQADEPVNSEQPEPEKKVANEDDDEYEGVGNTYDLYGRQSDIVPLLNSS</sequence>
<keyword evidence="3" id="KW-0813">Transport</keyword>
<evidence type="ECO:0000256" key="5">
    <source>
        <dbReference type="ARBA" id="ARBA00022927"/>
    </source>
</evidence>
<feature type="region of interest" description="Disordered" evidence="9">
    <location>
        <begin position="317"/>
        <end position="378"/>
    </location>
</feature>
<keyword evidence="11" id="KW-1185">Reference proteome</keyword>
<dbReference type="Gene3D" id="1.25.40.10">
    <property type="entry name" value="Tetratricopeptide repeat domain"/>
    <property type="match status" value="1"/>
</dbReference>
<accession>A0ABQ9IW86</accession>
<comment type="caution">
    <text evidence="10">The sequence shown here is derived from an EMBL/GenBank/DDBJ whole genome shotgun (WGS) entry which is preliminary data.</text>
</comment>
<evidence type="ECO:0000313" key="10">
    <source>
        <dbReference type="EMBL" id="KAJ8967569.1"/>
    </source>
</evidence>
<dbReference type="PANTHER" id="PTHR13768:SF2">
    <property type="entry name" value="GAMMA-SOLUBLE NSF ATTACHMENT PROTEIN"/>
    <property type="match status" value="1"/>
</dbReference>
<dbReference type="Proteomes" id="UP001162164">
    <property type="component" value="Unassembled WGS sequence"/>
</dbReference>
<name>A0ABQ9IW86_9CUCU</name>
<evidence type="ECO:0000256" key="3">
    <source>
        <dbReference type="ARBA" id="ARBA00022448"/>
    </source>
</evidence>
<keyword evidence="5" id="KW-0653">Protein transport</keyword>
<evidence type="ECO:0000256" key="4">
    <source>
        <dbReference type="ARBA" id="ARBA00022892"/>
    </source>
</evidence>
<gene>
    <name evidence="10" type="ORF">NQ317_001781</name>
</gene>
<keyword evidence="6" id="KW-0472">Membrane</keyword>
<dbReference type="PANTHER" id="PTHR13768">
    <property type="entry name" value="SOLUBLE NSF ATTACHMENT PROTEIN SNAP"/>
    <property type="match status" value="1"/>
</dbReference>
<dbReference type="InterPro" id="IPR011990">
    <property type="entry name" value="TPR-like_helical_dom_sf"/>
</dbReference>
<reference evidence="10" key="1">
    <citation type="journal article" date="2023" name="Insect Mol. Biol.">
        <title>Genome sequencing provides insights into the evolution of gene families encoding plant cell wall-degrading enzymes in longhorned beetles.</title>
        <authorList>
            <person name="Shin N.R."/>
            <person name="Okamura Y."/>
            <person name="Kirsch R."/>
            <person name="Pauchet Y."/>
        </authorList>
    </citation>
    <scope>NUCLEOTIDE SEQUENCE</scope>
    <source>
        <strain evidence="10">MMC_N1</strain>
    </source>
</reference>
<evidence type="ECO:0000256" key="9">
    <source>
        <dbReference type="SAM" id="MobiDB-lite"/>
    </source>
</evidence>
<evidence type="ECO:0000256" key="1">
    <source>
        <dbReference type="ARBA" id="ARBA00004170"/>
    </source>
</evidence>
<dbReference type="Pfam" id="PF14938">
    <property type="entry name" value="SNAP"/>
    <property type="match status" value="1"/>
</dbReference>
<comment type="subcellular location">
    <subcellularLocation>
        <location evidence="1">Membrane</location>
        <topology evidence="1">Peripheral membrane protein</topology>
    </subcellularLocation>
</comment>
<evidence type="ECO:0000313" key="11">
    <source>
        <dbReference type="Proteomes" id="UP001162164"/>
    </source>
</evidence>
<comment type="similarity">
    <text evidence="2">Belongs to the SNAP family.</text>
</comment>
<dbReference type="InterPro" id="IPR000744">
    <property type="entry name" value="NSF_attach"/>
</dbReference>
<evidence type="ECO:0000256" key="2">
    <source>
        <dbReference type="ARBA" id="ARBA00010050"/>
    </source>
</evidence>
<evidence type="ECO:0000256" key="6">
    <source>
        <dbReference type="ARBA" id="ARBA00023136"/>
    </source>
</evidence>
<protein>
    <recommendedName>
        <fullName evidence="7">Gamma-soluble NSF attachment protein</fullName>
    </recommendedName>
    <alternativeName>
        <fullName evidence="8">N-ethylmaleimide-sensitive factor attachment protein gamma</fullName>
    </alternativeName>
</protein>